<evidence type="ECO:0000256" key="10">
    <source>
        <dbReference type="ARBA" id="ARBA00048743"/>
    </source>
</evidence>
<dbReference type="NCBIfam" id="TIGR00041">
    <property type="entry name" value="DTMP_kinase"/>
    <property type="match status" value="1"/>
</dbReference>
<keyword evidence="8 11" id="KW-0067">ATP-binding</keyword>
<dbReference type="CDD" id="cd01672">
    <property type="entry name" value="TMPK"/>
    <property type="match status" value="1"/>
</dbReference>
<evidence type="ECO:0000256" key="7">
    <source>
        <dbReference type="ARBA" id="ARBA00022777"/>
    </source>
</evidence>
<evidence type="ECO:0000256" key="8">
    <source>
        <dbReference type="ARBA" id="ARBA00022840"/>
    </source>
</evidence>
<comment type="similarity">
    <text evidence="1 11">Belongs to the thymidylate kinase family.</text>
</comment>
<evidence type="ECO:0000256" key="3">
    <source>
        <dbReference type="ARBA" id="ARBA00017144"/>
    </source>
</evidence>
<dbReference type="InterPro" id="IPR027417">
    <property type="entry name" value="P-loop_NTPase"/>
</dbReference>
<keyword evidence="5 11" id="KW-0545">Nucleotide biosynthesis</keyword>
<evidence type="ECO:0000313" key="14">
    <source>
        <dbReference type="Proteomes" id="UP000254572"/>
    </source>
</evidence>
<sequence length="204" mass="22244">MNGRFITLDGGEGVGKTTQLAHIRAWCSANHIEACFGREPGGTPFGEQLRAILLDPATHADPISELLLILAARRAHLEQTILPCLARGAWYISDRYRDATYAYQHYGRGIPAATIATLEQASGTDRVPDLSLILGSSSSTARDRLSGRGQSADRFENENSDFHARVAAGYRARATAPHARWIDAEGDPDTVFARIRPHLEALLP</sequence>
<dbReference type="OrthoDB" id="9774907at2"/>
<dbReference type="Gene3D" id="3.40.50.300">
    <property type="entry name" value="P-loop containing nucleotide triphosphate hydrolases"/>
    <property type="match status" value="1"/>
</dbReference>
<evidence type="ECO:0000256" key="9">
    <source>
        <dbReference type="ARBA" id="ARBA00029962"/>
    </source>
</evidence>
<accession>A0A381DXF2</accession>
<dbReference type="GO" id="GO:0005829">
    <property type="term" value="C:cytosol"/>
    <property type="evidence" value="ECO:0007669"/>
    <property type="project" value="TreeGrafter"/>
</dbReference>
<dbReference type="GO" id="GO:0004798">
    <property type="term" value="F:dTMP kinase activity"/>
    <property type="evidence" value="ECO:0007669"/>
    <property type="project" value="UniProtKB-UniRule"/>
</dbReference>
<dbReference type="HAMAP" id="MF_00165">
    <property type="entry name" value="Thymidylate_kinase"/>
    <property type="match status" value="1"/>
</dbReference>
<keyword evidence="7 11" id="KW-0418">Kinase</keyword>
<evidence type="ECO:0000313" key="13">
    <source>
        <dbReference type="EMBL" id="SUX17787.1"/>
    </source>
</evidence>
<feature type="binding site" evidence="11">
    <location>
        <begin position="10"/>
        <end position="17"/>
    </location>
    <ligand>
        <name>ATP</name>
        <dbReference type="ChEBI" id="CHEBI:30616"/>
    </ligand>
</feature>
<keyword evidence="14" id="KW-1185">Reference proteome</keyword>
<evidence type="ECO:0000256" key="2">
    <source>
        <dbReference type="ARBA" id="ARBA00012980"/>
    </source>
</evidence>
<dbReference type="SUPFAM" id="SSF52540">
    <property type="entry name" value="P-loop containing nucleoside triphosphate hydrolases"/>
    <property type="match status" value="1"/>
</dbReference>
<evidence type="ECO:0000256" key="11">
    <source>
        <dbReference type="HAMAP-Rule" id="MF_00165"/>
    </source>
</evidence>
<dbReference type="AlphaFoldDB" id="A0A381DXF2"/>
<evidence type="ECO:0000256" key="4">
    <source>
        <dbReference type="ARBA" id="ARBA00022679"/>
    </source>
</evidence>
<dbReference type="EC" id="2.7.4.9" evidence="2 11"/>
<name>A0A381DXF2_9GAMM</name>
<protein>
    <recommendedName>
        <fullName evidence="3 11">Thymidylate kinase</fullName>
        <ecNumber evidence="2 11">2.7.4.9</ecNumber>
    </recommendedName>
    <alternativeName>
        <fullName evidence="9 11">dTMP kinase</fullName>
    </alternativeName>
</protein>
<dbReference type="Pfam" id="PF02223">
    <property type="entry name" value="Thymidylate_kin"/>
    <property type="match status" value="1"/>
</dbReference>
<evidence type="ECO:0000256" key="6">
    <source>
        <dbReference type="ARBA" id="ARBA00022741"/>
    </source>
</evidence>
<keyword evidence="4 11" id="KW-0808">Transferase</keyword>
<evidence type="ECO:0000256" key="1">
    <source>
        <dbReference type="ARBA" id="ARBA00009776"/>
    </source>
</evidence>
<dbReference type="GO" id="GO:0006233">
    <property type="term" value="P:dTDP biosynthetic process"/>
    <property type="evidence" value="ECO:0007669"/>
    <property type="project" value="InterPro"/>
</dbReference>
<dbReference type="GO" id="GO:0006235">
    <property type="term" value="P:dTTP biosynthetic process"/>
    <property type="evidence" value="ECO:0007669"/>
    <property type="project" value="UniProtKB-UniRule"/>
</dbReference>
<keyword evidence="6 11" id="KW-0547">Nucleotide-binding</keyword>
<dbReference type="PANTHER" id="PTHR10344:SF4">
    <property type="entry name" value="UMP-CMP KINASE 2, MITOCHONDRIAL"/>
    <property type="match status" value="1"/>
</dbReference>
<gene>
    <name evidence="11 13" type="primary">tmk</name>
    <name evidence="13" type="ORF">NCTC13294_00129</name>
</gene>
<dbReference type="PANTHER" id="PTHR10344">
    <property type="entry name" value="THYMIDYLATE KINASE"/>
    <property type="match status" value="1"/>
</dbReference>
<dbReference type="InterPro" id="IPR018094">
    <property type="entry name" value="Thymidylate_kinase"/>
</dbReference>
<dbReference type="RefSeq" id="WP_115610470.1">
    <property type="nucleotide sequence ID" value="NZ_JBHLZC010000001.1"/>
</dbReference>
<dbReference type="Proteomes" id="UP000254572">
    <property type="component" value="Unassembled WGS sequence"/>
</dbReference>
<dbReference type="InterPro" id="IPR039430">
    <property type="entry name" value="Thymidylate_kin-like_dom"/>
</dbReference>
<organism evidence="13 14">
    <name type="scientific">Cardiobacterium valvarum</name>
    <dbReference type="NCBI Taxonomy" id="194702"/>
    <lineage>
        <taxon>Bacteria</taxon>
        <taxon>Pseudomonadati</taxon>
        <taxon>Pseudomonadota</taxon>
        <taxon>Gammaproteobacteria</taxon>
        <taxon>Cardiobacteriales</taxon>
        <taxon>Cardiobacteriaceae</taxon>
        <taxon>Cardiobacterium</taxon>
    </lineage>
</organism>
<feature type="domain" description="Thymidylate kinase-like" evidence="12">
    <location>
        <begin position="8"/>
        <end position="194"/>
    </location>
</feature>
<dbReference type="GO" id="GO:0006227">
    <property type="term" value="P:dUDP biosynthetic process"/>
    <property type="evidence" value="ECO:0007669"/>
    <property type="project" value="TreeGrafter"/>
</dbReference>
<comment type="catalytic activity">
    <reaction evidence="10 11">
        <text>dTMP + ATP = dTDP + ADP</text>
        <dbReference type="Rhea" id="RHEA:13517"/>
        <dbReference type="ChEBI" id="CHEBI:30616"/>
        <dbReference type="ChEBI" id="CHEBI:58369"/>
        <dbReference type="ChEBI" id="CHEBI:63528"/>
        <dbReference type="ChEBI" id="CHEBI:456216"/>
        <dbReference type="EC" id="2.7.4.9"/>
    </reaction>
</comment>
<comment type="function">
    <text evidence="11">Phosphorylation of dTMP to form dTDP in both de novo and salvage pathways of dTTP synthesis.</text>
</comment>
<evidence type="ECO:0000256" key="5">
    <source>
        <dbReference type="ARBA" id="ARBA00022727"/>
    </source>
</evidence>
<reference evidence="13 14" key="1">
    <citation type="submission" date="2018-06" db="EMBL/GenBank/DDBJ databases">
        <authorList>
            <consortium name="Pathogen Informatics"/>
            <person name="Doyle S."/>
        </authorList>
    </citation>
    <scope>NUCLEOTIDE SEQUENCE [LARGE SCALE GENOMIC DNA]</scope>
    <source>
        <strain evidence="13 14">NCTC13294</strain>
    </source>
</reference>
<proteinExistence type="inferred from homology"/>
<evidence type="ECO:0000259" key="12">
    <source>
        <dbReference type="Pfam" id="PF02223"/>
    </source>
</evidence>
<dbReference type="GO" id="GO:0005524">
    <property type="term" value="F:ATP binding"/>
    <property type="evidence" value="ECO:0007669"/>
    <property type="project" value="UniProtKB-UniRule"/>
</dbReference>
<dbReference type="EMBL" id="UFUW01000001">
    <property type="protein sequence ID" value="SUX17787.1"/>
    <property type="molecule type" value="Genomic_DNA"/>
</dbReference>